<organism evidence="8 9">
    <name type="scientific">Marasmius oreades</name>
    <name type="common">fairy-ring Marasmius</name>
    <dbReference type="NCBI Taxonomy" id="181124"/>
    <lineage>
        <taxon>Eukaryota</taxon>
        <taxon>Fungi</taxon>
        <taxon>Dikarya</taxon>
        <taxon>Basidiomycota</taxon>
        <taxon>Agaricomycotina</taxon>
        <taxon>Agaricomycetes</taxon>
        <taxon>Agaricomycetidae</taxon>
        <taxon>Agaricales</taxon>
        <taxon>Marasmiineae</taxon>
        <taxon>Marasmiaceae</taxon>
        <taxon>Marasmius</taxon>
    </lineage>
</organism>
<dbReference type="SMART" id="SM00432">
    <property type="entry name" value="MADS"/>
    <property type="match status" value="1"/>
</dbReference>
<gene>
    <name evidence="8" type="ORF">E1B28_012003</name>
</gene>
<dbReference type="AlphaFoldDB" id="A0A9P7UMS5"/>
<dbReference type="InterPro" id="IPR036879">
    <property type="entry name" value="TF_MADSbox_sf"/>
</dbReference>
<dbReference type="GO" id="GO:0046983">
    <property type="term" value="F:protein dimerization activity"/>
    <property type="evidence" value="ECO:0007669"/>
    <property type="project" value="InterPro"/>
</dbReference>
<feature type="compositionally biased region" description="Low complexity" evidence="6">
    <location>
        <begin position="134"/>
        <end position="147"/>
    </location>
</feature>
<dbReference type="GO" id="GO:0000981">
    <property type="term" value="F:DNA-binding transcription factor activity, RNA polymerase II-specific"/>
    <property type="evidence" value="ECO:0007669"/>
    <property type="project" value="TreeGrafter"/>
</dbReference>
<feature type="compositionally biased region" description="Gly residues" evidence="6">
    <location>
        <begin position="325"/>
        <end position="345"/>
    </location>
</feature>
<dbReference type="Gene3D" id="3.40.1810.10">
    <property type="entry name" value="Transcription factor, MADS-box"/>
    <property type="match status" value="1"/>
</dbReference>
<feature type="compositionally biased region" description="Polar residues" evidence="6">
    <location>
        <begin position="264"/>
        <end position="275"/>
    </location>
</feature>
<evidence type="ECO:0000259" key="7">
    <source>
        <dbReference type="PROSITE" id="PS50066"/>
    </source>
</evidence>
<dbReference type="InterPro" id="IPR002100">
    <property type="entry name" value="TF_MADSbox"/>
</dbReference>
<keyword evidence="3" id="KW-0238">DNA-binding</keyword>
<keyword evidence="2" id="KW-0805">Transcription regulation</keyword>
<feature type="compositionally biased region" description="Polar residues" evidence="6">
    <location>
        <begin position="234"/>
        <end position="255"/>
    </location>
</feature>
<feature type="region of interest" description="Disordered" evidence="6">
    <location>
        <begin position="306"/>
        <end position="422"/>
    </location>
</feature>
<evidence type="ECO:0000256" key="4">
    <source>
        <dbReference type="ARBA" id="ARBA00023163"/>
    </source>
</evidence>
<evidence type="ECO:0000256" key="3">
    <source>
        <dbReference type="ARBA" id="ARBA00023125"/>
    </source>
</evidence>
<keyword evidence="5" id="KW-0539">Nucleus</keyword>
<reference evidence="8" key="1">
    <citation type="journal article" date="2021" name="Genome Biol. Evol.">
        <title>The assembled and annotated genome of the fairy-ring fungus Marasmius oreades.</title>
        <authorList>
            <person name="Hiltunen M."/>
            <person name="Ament-Velasquez S.L."/>
            <person name="Johannesson H."/>
        </authorList>
    </citation>
    <scope>NUCLEOTIDE SEQUENCE</scope>
    <source>
        <strain evidence="8">03SP1</strain>
    </source>
</reference>
<dbReference type="OrthoDB" id="1898716at2759"/>
<evidence type="ECO:0000256" key="6">
    <source>
        <dbReference type="SAM" id="MobiDB-lite"/>
    </source>
</evidence>
<keyword evidence="4" id="KW-0804">Transcription</keyword>
<dbReference type="Proteomes" id="UP001049176">
    <property type="component" value="Chromosome 8"/>
</dbReference>
<name>A0A9P7UMS5_9AGAR</name>
<evidence type="ECO:0000313" key="8">
    <source>
        <dbReference type="EMBL" id="KAG7087962.1"/>
    </source>
</evidence>
<evidence type="ECO:0000256" key="2">
    <source>
        <dbReference type="ARBA" id="ARBA00023015"/>
    </source>
</evidence>
<dbReference type="PANTHER" id="PTHR11945:SF534">
    <property type="entry name" value="MYOCYTE-SPECIFIC ENHANCER FACTOR 2"/>
    <property type="match status" value="1"/>
</dbReference>
<feature type="compositionally biased region" description="Polar residues" evidence="6">
    <location>
        <begin position="189"/>
        <end position="214"/>
    </location>
</feature>
<feature type="compositionally biased region" description="Acidic residues" evidence="6">
    <location>
        <begin position="104"/>
        <end position="122"/>
    </location>
</feature>
<keyword evidence="9" id="KW-1185">Reference proteome</keyword>
<dbReference type="PROSITE" id="PS50066">
    <property type="entry name" value="MADS_BOX_2"/>
    <property type="match status" value="1"/>
</dbReference>
<protein>
    <recommendedName>
        <fullName evidence="7">MADS-box domain-containing protein</fullName>
    </recommendedName>
</protein>
<proteinExistence type="predicted"/>
<dbReference type="GeneID" id="66081078"/>
<dbReference type="KEGG" id="more:E1B28_012003"/>
<comment type="subcellular location">
    <subcellularLocation>
        <location evidence="1">Nucleus</location>
    </subcellularLocation>
</comment>
<evidence type="ECO:0000256" key="1">
    <source>
        <dbReference type="ARBA" id="ARBA00004123"/>
    </source>
</evidence>
<sequence>MGRRKIEIEPITHERNRSVTFLKRKNGLFKKAYELGVLCSVDVVVIIFDEKPTQPGTQKLYEYCSSKVKDIIKKHSKFTGERDSKGPGDFSRGGGKGGGRKVDEDADADGDEDDEDDEEEQPEPPKKRQRKNEATTSTKVATNTSTKRVSQPPTKSLKRGRSSTPASTHSRETSPDLRTSALSAMPSGYLQQQSQNPFPQYPQPHSSLANSPSSPFDAFHPQTQYPPHHPFQYRPQQTQYSTQNGGKYQYQNQMYGPSHRHLFDNQNPHPHPYSSSSFNDLLSIFEAMPSAGNAHPNGLVLPVGNGNGTAASWPQHASAYQQQHRGGGSSSGGGSGSGAGVGAGAGDNNWLEYLSGSGGPARRPPVDEELTGVFQGGAARRGQPSTPDEDADDAEREGGRSRSTSDSEYEPQPRRRGRAKKG</sequence>
<evidence type="ECO:0000313" key="9">
    <source>
        <dbReference type="Proteomes" id="UP001049176"/>
    </source>
</evidence>
<accession>A0A9P7UMS5</accession>
<dbReference type="GO" id="GO:0005634">
    <property type="term" value="C:nucleus"/>
    <property type="evidence" value="ECO:0007669"/>
    <property type="project" value="UniProtKB-SubCell"/>
</dbReference>
<dbReference type="RefSeq" id="XP_043004433.1">
    <property type="nucleotide sequence ID" value="XM_043157067.1"/>
</dbReference>
<dbReference type="GO" id="GO:0000978">
    <property type="term" value="F:RNA polymerase II cis-regulatory region sequence-specific DNA binding"/>
    <property type="evidence" value="ECO:0007669"/>
    <property type="project" value="TreeGrafter"/>
</dbReference>
<dbReference type="GO" id="GO:0045944">
    <property type="term" value="P:positive regulation of transcription by RNA polymerase II"/>
    <property type="evidence" value="ECO:0007669"/>
    <property type="project" value="TreeGrafter"/>
</dbReference>
<feature type="region of interest" description="Disordered" evidence="6">
    <location>
        <begin position="78"/>
        <end position="275"/>
    </location>
</feature>
<feature type="domain" description="MADS-box" evidence="7">
    <location>
        <begin position="1"/>
        <end position="51"/>
    </location>
</feature>
<dbReference type="SUPFAM" id="SSF55455">
    <property type="entry name" value="SRF-like"/>
    <property type="match status" value="1"/>
</dbReference>
<evidence type="ECO:0000256" key="5">
    <source>
        <dbReference type="ARBA" id="ARBA00023242"/>
    </source>
</evidence>
<dbReference type="PRINTS" id="PR00404">
    <property type="entry name" value="MADSDOMAIN"/>
</dbReference>
<feature type="compositionally biased region" description="Basic and acidic residues" evidence="6">
    <location>
        <begin position="396"/>
        <end position="405"/>
    </location>
</feature>
<dbReference type="PANTHER" id="PTHR11945">
    <property type="entry name" value="MADS BOX PROTEIN"/>
    <property type="match status" value="1"/>
</dbReference>
<dbReference type="Pfam" id="PF00319">
    <property type="entry name" value="SRF-TF"/>
    <property type="match status" value="1"/>
</dbReference>
<comment type="caution">
    <text evidence="8">The sequence shown here is derived from an EMBL/GenBank/DDBJ whole genome shotgun (WGS) entry which is preliminary data.</text>
</comment>
<dbReference type="EMBL" id="CM032188">
    <property type="protein sequence ID" value="KAG7087962.1"/>
    <property type="molecule type" value="Genomic_DNA"/>
</dbReference>